<dbReference type="GO" id="GO:0006633">
    <property type="term" value="P:fatty acid biosynthetic process"/>
    <property type="evidence" value="ECO:0007669"/>
    <property type="project" value="InterPro"/>
</dbReference>
<dbReference type="InterPro" id="IPR014031">
    <property type="entry name" value="Ketoacyl_synth_C"/>
</dbReference>
<comment type="similarity">
    <text evidence="1 3">Belongs to the thiolase-like superfamily. Beta-ketoacyl-ACP synthases family.</text>
</comment>
<dbReference type="OrthoDB" id="9808669at2"/>
<protein>
    <submittedName>
        <fullName evidence="5">Beta-ketoacyl-ACP synthase</fullName>
    </submittedName>
</protein>
<dbReference type="EMBL" id="CP031395">
    <property type="protein sequence ID" value="QBK06531.1"/>
    <property type="molecule type" value="Genomic_DNA"/>
</dbReference>
<dbReference type="SUPFAM" id="SSF53901">
    <property type="entry name" value="Thiolase-like"/>
    <property type="match status" value="2"/>
</dbReference>
<keyword evidence="2 3" id="KW-0808">Transferase</keyword>
<dbReference type="Gene3D" id="3.40.47.10">
    <property type="match status" value="2"/>
</dbReference>
<dbReference type="Pfam" id="PF00109">
    <property type="entry name" value="ketoacyl-synt"/>
    <property type="match status" value="1"/>
</dbReference>
<dbReference type="Pfam" id="PF02801">
    <property type="entry name" value="Ketoacyl-synt_C"/>
    <property type="match status" value="1"/>
</dbReference>
<dbReference type="GO" id="GO:0005829">
    <property type="term" value="C:cytosol"/>
    <property type="evidence" value="ECO:0007669"/>
    <property type="project" value="TreeGrafter"/>
</dbReference>
<dbReference type="PANTHER" id="PTHR11712">
    <property type="entry name" value="POLYKETIDE SYNTHASE-RELATED"/>
    <property type="match status" value="1"/>
</dbReference>
<proteinExistence type="inferred from homology"/>
<feature type="domain" description="Ketosynthase family 3 (KS3)" evidence="4">
    <location>
        <begin position="9"/>
        <end position="420"/>
    </location>
</feature>
<evidence type="ECO:0000313" key="6">
    <source>
        <dbReference type="Proteomes" id="UP000292939"/>
    </source>
</evidence>
<dbReference type="PROSITE" id="PS00606">
    <property type="entry name" value="KS3_1"/>
    <property type="match status" value="1"/>
</dbReference>
<dbReference type="GO" id="GO:0004315">
    <property type="term" value="F:3-oxoacyl-[acyl-carrier-protein] synthase activity"/>
    <property type="evidence" value="ECO:0007669"/>
    <property type="project" value="InterPro"/>
</dbReference>
<evidence type="ECO:0000256" key="2">
    <source>
        <dbReference type="ARBA" id="ARBA00022679"/>
    </source>
</evidence>
<accession>A0A4P6URW5</accession>
<dbReference type="PANTHER" id="PTHR11712:SF325">
    <property type="entry name" value="3-OXOACYL-(ACYL-CARRIER-PROTEIN) SYNTHASE II FABF"/>
    <property type="match status" value="1"/>
</dbReference>
<dbReference type="NCBIfam" id="NF006587">
    <property type="entry name" value="PRK09116.1"/>
    <property type="match status" value="1"/>
</dbReference>
<evidence type="ECO:0000256" key="3">
    <source>
        <dbReference type="RuleBase" id="RU003694"/>
    </source>
</evidence>
<dbReference type="AlphaFoldDB" id="A0A4P6URW5"/>
<dbReference type="CDD" id="cd00834">
    <property type="entry name" value="KAS_I_II"/>
    <property type="match status" value="1"/>
</dbReference>
<dbReference type="InterPro" id="IPR014030">
    <property type="entry name" value="Ketoacyl_synth_N"/>
</dbReference>
<dbReference type="InterPro" id="IPR000794">
    <property type="entry name" value="Beta-ketoacyl_synthase"/>
</dbReference>
<dbReference type="InterPro" id="IPR020841">
    <property type="entry name" value="PKS_Beta-ketoAc_synthase_dom"/>
</dbReference>
<dbReference type="RefSeq" id="WP_131280183.1">
    <property type="nucleotide sequence ID" value="NZ_CP031395.1"/>
</dbReference>
<sequence length="423" mass="44977">MDTTTKNGRKRVVVTGFGALSPLGHDWTSAQAALRAARNKVRVIEAWEDYEGLNTRLGVPAEPFDLPAHYNRKTMRSMGRVALMATRASELALIDAGFIDPVDFKADPLLQSGRVGISYGSSAGTPSAIGDFGRMITAKSTEGITANTYIKMMSHTAAVNIGVFFGLTGRIITTSSACTSGSQGIGYAYEAIQSGKQTVMLAGGAEELDATEAAVFDTLFATSTKNDTPERTPRPFDTARDGLVLGEGACTLVLEELEHAQARGATIHAELIGYGTNSDGSHVTHPKSETMAQAMRLALDDADLPASAIGYVNAHGTATEQGDIAESVATLAVLGERVPISSLKSYIGHTLGACGALEAWLSIEMMRADWFAPTINLTQVDPRCAALDYITEGGRALQTDIVMSNNFAFGGINTSLIFRRWRN</sequence>
<organism evidence="5 6">
    <name type="scientific">Hylemonella gracilis</name>
    <dbReference type="NCBI Taxonomy" id="80880"/>
    <lineage>
        <taxon>Bacteria</taxon>
        <taxon>Pseudomonadati</taxon>
        <taxon>Pseudomonadota</taxon>
        <taxon>Betaproteobacteria</taxon>
        <taxon>Burkholderiales</taxon>
        <taxon>Comamonadaceae</taxon>
        <taxon>Hylemonella</taxon>
    </lineage>
</organism>
<dbReference type="PROSITE" id="PS52004">
    <property type="entry name" value="KS3_2"/>
    <property type="match status" value="1"/>
</dbReference>
<dbReference type="InterPro" id="IPR018201">
    <property type="entry name" value="Ketoacyl_synth_AS"/>
</dbReference>
<name>A0A4P6URW5_9BURK</name>
<evidence type="ECO:0000256" key="1">
    <source>
        <dbReference type="ARBA" id="ARBA00008467"/>
    </source>
</evidence>
<dbReference type="KEGG" id="hgr:DW355_11245"/>
<evidence type="ECO:0000259" key="4">
    <source>
        <dbReference type="PROSITE" id="PS52004"/>
    </source>
</evidence>
<dbReference type="InterPro" id="IPR016039">
    <property type="entry name" value="Thiolase-like"/>
</dbReference>
<dbReference type="Proteomes" id="UP000292939">
    <property type="component" value="Chromosome"/>
</dbReference>
<gene>
    <name evidence="5" type="ORF">DW355_11245</name>
</gene>
<reference evidence="5 6" key="1">
    <citation type="submission" date="2018-07" db="EMBL/GenBank/DDBJ databases">
        <title>Exploring interactions and the metabolic potential of the ultra-small soil bacteria Hylemonella gracilis.</title>
        <authorList>
            <person name="Tyc O."/>
            <person name="Kulkarni P."/>
            <person name="Gawehns F."/>
            <person name="Hundscheid M."/>
            <person name="Zweers H."/>
            <person name="Garbeva P."/>
        </authorList>
    </citation>
    <scope>NUCLEOTIDE SEQUENCE [LARGE SCALE GENOMIC DNA]</scope>
    <source>
        <strain evidence="5 6">NS1</strain>
    </source>
</reference>
<evidence type="ECO:0000313" key="5">
    <source>
        <dbReference type="EMBL" id="QBK06531.1"/>
    </source>
</evidence>
<dbReference type="SMART" id="SM00825">
    <property type="entry name" value="PKS_KS"/>
    <property type="match status" value="1"/>
</dbReference>